<evidence type="ECO:0000256" key="1">
    <source>
        <dbReference type="ARBA" id="ARBA00009106"/>
    </source>
</evidence>
<sequence>MTPKKDIKALPASKPAKSGGGKEKRKWSKGKQKEKVNNMVLFDRATYDKLLSEAPKFKLITPSILCDGLRVNGSLARKEIREEKVSSGWCLPTLASRSTREQVSN</sequence>
<dbReference type="Gene3D" id="3.30.63.20">
    <property type="match status" value="1"/>
</dbReference>
<dbReference type="AlphaFoldDB" id="A0A7J6WW59"/>
<evidence type="ECO:0000256" key="3">
    <source>
        <dbReference type="ARBA" id="ARBA00023274"/>
    </source>
</evidence>
<reference evidence="6 7" key="1">
    <citation type="submission" date="2020-06" db="EMBL/GenBank/DDBJ databases">
        <title>Transcriptomic and genomic resources for Thalictrum thalictroides and T. hernandezii: Facilitating candidate gene discovery in an emerging model plant lineage.</title>
        <authorList>
            <person name="Arias T."/>
            <person name="Riano-Pachon D.M."/>
            <person name="Di Stilio V.S."/>
        </authorList>
    </citation>
    <scope>NUCLEOTIDE SEQUENCE [LARGE SCALE GENOMIC DNA]</scope>
    <source>
        <strain evidence="7">cv. WT478/WT964</strain>
        <tissue evidence="6">Leaves</tissue>
    </source>
</reference>
<dbReference type="GO" id="GO:1990904">
    <property type="term" value="C:ribonucleoprotein complex"/>
    <property type="evidence" value="ECO:0007669"/>
    <property type="project" value="UniProtKB-KW"/>
</dbReference>
<comment type="similarity">
    <text evidence="1 4">Belongs to the eukaryotic ribosomal protein eS25 family.</text>
</comment>
<dbReference type="GO" id="GO:0005840">
    <property type="term" value="C:ribosome"/>
    <property type="evidence" value="ECO:0007669"/>
    <property type="project" value="UniProtKB-KW"/>
</dbReference>
<dbReference type="Proteomes" id="UP000554482">
    <property type="component" value="Unassembled WGS sequence"/>
</dbReference>
<keyword evidence="7" id="KW-1185">Reference proteome</keyword>
<proteinExistence type="inferred from homology"/>
<organism evidence="6 7">
    <name type="scientific">Thalictrum thalictroides</name>
    <name type="common">Rue-anemone</name>
    <name type="synonym">Anemone thalictroides</name>
    <dbReference type="NCBI Taxonomy" id="46969"/>
    <lineage>
        <taxon>Eukaryota</taxon>
        <taxon>Viridiplantae</taxon>
        <taxon>Streptophyta</taxon>
        <taxon>Embryophyta</taxon>
        <taxon>Tracheophyta</taxon>
        <taxon>Spermatophyta</taxon>
        <taxon>Magnoliopsida</taxon>
        <taxon>Ranunculales</taxon>
        <taxon>Ranunculaceae</taxon>
        <taxon>Thalictroideae</taxon>
        <taxon>Thalictrum</taxon>
    </lineage>
</organism>
<protein>
    <recommendedName>
        <fullName evidence="4">40S ribosomal protein S25</fullName>
    </recommendedName>
</protein>
<accession>A0A7J6WW59</accession>
<comment type="caution">
    <text evidence="6">The sequence shown here is derived from an EMBL/GenBank/DDBJ whole genome shotgun (WGS) entry which is preliminary data.</text>
</comment>
<evidence type="ECO:0000256" key="4">
    <source>
        <dbReference type="RuleBase" id="RU366057"/>
    </source>
</evidence>
<keyword evidence="2 4" id="KW-0689">Ribosomal protein</keyword>
<dbReference type="PANTHER" id="PTHR12850">
    <property type="entry name" value="40S RIBOSOMAL PROTEIN S25"/>
    <property type="match status" value="1"/>
</dbReference>
<keyword evidence="3 4" id="KW-0687">Ribonucleoprotein</keyword>
<name>A0A7J6WW59_THATH</name>
<evidence type="ECO:0000256" key="5">
    <source>
        <dbReference type="SAM" id="MobiDB-lite"/>
    </source>
</evidence>
<evidence type="ECO:0000256" key="2">
    <source>
        <dbReference type="ARBA" id="ARBA00022980"/>
    </source>
</evidence>
<dbReference type="OrthoDB" id="1732547at2759"/>
<evidence type="ECO:0000313" key="6">
    <source>
        <dbReference type="EMBL" id="KAF5200800.1"/>
    </source>
</evidence>
<dbReference type="EMBL" id="JABWDY010010271">
    <property type="protein sequence ID" value="KAF5200800.1"/>
    <property type="molecule type" value="Genomic_DNA"/>
</dbReference>
<gene>
    <name evidence="6" type="ORF">FRX31_009615</name>
</gene>
<feature type="region of interest" description="Disordered" evidence="5">
    <location>
        <begin position="1"/>
        <end position="33"/>
    </location>
</feature>
<dbReference type="Pfam" id="PF03297">
    <property type="entry name" value="Ribosomal_S25"/>
    <property type="match status" value="1"/>
</dbReference>
<dbReference type="InterPro" id="IPR004977">
    <property type="entry name" value="Ribosomal_eS25"/>
</dbReference>
<evidence type="ECO:0000313" key="7">
    <source>
        <dbReference type="Proteomes" id="UP000554482"/>
    </source>
</evidence>